<gene>
    <name evidence="2" type="ORF">ARMSODRAFT_163947</name>
</gene>
<feature type="compositionally biased region" description="Low complexity" evidence="1">
    <location>
        <begin position="113"/>
        <end position="134"/>
    </location>
</feature>
<sequence length="180" mass="20460">MANESSWNTRRLTFCVKNLSWSIQVTTALHLTRCAFVSICCVEATCATERHPIATETWISDISTISFLQTSTSSTPLHMADITTQNFQSLDLIRHTVYEETSPHPAIPPHLSRPPQWRRQPSPRSPFRSSPLSPHWKPLARASSEDCFERLEEILSLSRFRERTRTFPANRAPSVGLGQN</sequence>
<evidence type="ECO:0000256" key="1">
    <source>
        <dbReference type="SAM" id="MobiDB-lite"/>
    </source>
</evidence>
<name>A0A2H3BTU9_9AGAR</name>
<reference evidence="3" key="1">
    <citation type="journal article" date="2017" name="Nat. Ecol. Evol.">
        <title>Genome expansion and lineage-specific genetic innovations in the forest pathogenic fungi Armillaria.</title>
        <authorList>
            <person name="Sipos G."/>
            <person name="Prasanna A.N."/>
            <person name="Walter M.C."/>
            <person name="O'Connor E."/>
            <person name="Balint B."/>
            <person name="Krizsan K."/>
            <person name="Kiss B."/>
            <person name="Hess J."/>
            <person name="Varga T."/>
            <person name="Slot J."/>
            <person name="Riley R."/>
            <person name="Boka B."/>
            <person name="Rigling D."/>
            <person name="Barry K."/>
            <person name="Lee J."/>
            <person name="Mihaltcheva S."/>
            <person name="LaButti K."/>
            <person name="Lipzen A."/>
            <person name="Waldron R."/>
            <person name="Moloney N.M."/>
            <person name="Sperisen C."/>
            <person name="Kredics L."/>
            <person name="Vagvoelgyi C."/>
            <person name="Patrignani A."/>
            <person name="Fitzpatrick D."/>
            <person name="Nagy I."/>
            <person name="Doyle S."/>
            <person name="Anderson J.B."/>
            <person name="Grigoriev I.V."/>
            <person name="Gueldener U."/>
            <person name="Muensterkoetter M."/>
            <person name="Nagy L.G."/>
        </authorList>
    </citation>
    <scope>NUCLEOTIDE SEQUENCE [LARGE SCALE GENOMIC DNA]</scope>
    <source>
        <strain evidence="3">28-4</strain>
    </source>
</reference>
<proteinExistence type="predicted"/>
<dbReference type="Proteomes" id="UP000218334">
    <property type="component" value="Unassembled WGS sequence"/>
</dbReference>
<feature type="region of interest" description="Disordered" evidence="1">
    <location>
        <begin position="102"/>
        <end position="135"/>
    </location>
</feature>
<protein>
    <submittedName>
        <fullName evidence="2">Uncharacterized protein</fullName>
    </submittedName>
</protein>
<evidence type="ECO:0000313" key="2">
    <source>
        <dbReference type="EMBL" id="PBK69458.1"/>
    </source>
</evidence>
<organism evidence="2 3">
    <name type="scientific">Armillaria solidipes</name>
    <dbReference type="NCBI Taxonomy" id="1076256"/>
    <lineage>
        <taxon>Eukaryota</taxon>
        <taxon>Fungi</taxon>
        <taxon>Dikarya</taxon>
        <taxon>Basidiomycota</taxon>
        <taxon>Agaricomycotina</taxon>
        <taxon>Agaricomycetes</taxon>
        <taxon>Agaricomycetidae</taxon>
        <taxon>Agaricales</taxon>
        <taxon>Marasmiineae</taxon>
        <taxon>Physalacriaceae</taxon>
        <taxon>Armillaria</taxon>
    </lineage>
</organism>
<evidence type="ECO:0000313" key="3">
    <source>
        <dbReference type="Proteomes" id="UP000218334"/>
    </source>
</evidence>
<dbReference type="EMBL" id="KZ293429">
    <property type="protein sequence ID" value="PBK69458.1"/>
    <property type="molecule type" value="Genomic_DNA"/>
</dbReference>
<dbReference type="AlphaFoldDB" id="A0A2H3BTU9"/>
<accession>A0A2H3BTU9</accession>
<keyword evidence="3" id="KW-1185">Reference proteome</keyword>